<dbReference type="GO" id="GO:0004475">
    <property type="term" value="F:mannose-1-phosphate guanylyltransferase (GTP) activity"/>
    <property type="evidence" value="ECO:0007669"/>
    <property type="project" value="TreeGrafter"/>
</dbReference>
<evidence type="ECO:0000259" key="2">
    <source>
        <dbReference type="Pfam" id="PF01050"/>
    </source>
</evidence>
<feature type="compositionally biased region" description="Low complexity" evidence="1">
    <location>
        <begin position="1"/>
        <end position="17"/>
    </location>
</feature>
<dbReference type="EMBL" id="CP034328">
    <property type="protein sequence ID" value="AZL60632.1"/>
    <property type="molecule type" value="Genomic_DNA"/>
</dbReference>
<dbReference type="InterPro" id="IPR001538">
    <property type="entry name" value="Man6P_isomerase-2_C"/>
</dbReference>
<dbReference type="OrthoDB" id="9806359at2"/>
<keyword evidence="4" id="KW-1185">Reference proteome</keyword>
<reference evidence="3 4" key="1">
    <citation type="submission" date="2018-12" db="EMBL/GenBank/DDBJ databases">
        <title>Complete genome sequencing of Tabrizicola sp. K13M18.</title>
        <authorList>
            <person name="Bae J.-W."/>
        </authorList>
    </citation>
    <scope>NUCLEOTIDE SEQUENCE [LARGE SCALE GENOMIC DNA]</scope>
    <source>
        <strain evidence="3 4">K13M18</strain>
    </source>
</reference>
<dbReference type="Gene3D" id="2.60.120.10">
    <property type="entry name" value="Jelly Rolls"/>
    <property type="match status" value="1"/>
</dbReference>
<dbReference type="Pfam" id="PF01050">
    <property type="entry name" value="MannoseP_isomer"/>
    <property type="match status" value="1"/>
</dbReference>
<feature type="domain" description="Mannose-6-phosphate isomerase type II C-terminal" evidence="2">
    <location>
        <begin position="30"/>
        <end position="123"/>
    </location>
</feature>
<dbReference type="InterPro" id="IPR051161">
    <property type="entry name" value="Mannose-6P_isomerase_type2"/>
</dbReference>
<sequence length="124" mass="13396">MNSSHPAGFAEAPAAAFRENGPATSPSAGTIVEGKRFRVRTLRLEPGEATMLETHLHRTEHWVVVEGTAKVTLGSQSRLVGEGEAALIPLGQRHRLENPGRMAVSLIAIETGPYLCDDDAFRHD</sequence>
<dbReference type="SUPFAM" id="SSF51182">
    <property type="entry name" value="RmlC-like cupins"/>
    <property type="match status" value="1"/>
</dbReference>
<organism evidence="3 4">
    <name type="scientific">Tabrizicola piscis</name>
    <dbReference type="NCBI Taxonomy" id="2494374"/>
    <lineage>
        <taxon>Bacteria</taxon>
        <taxon>Pseudomonadati</taxon>
        <taxon>Pseudomonadota</taxon>
        <taxon>Alphaproteobacteria</taxon>
        <taxon>Rhodobacterales</taxon>
        <taxon>Paracoccaceae</taxon>
        <taxon>Tabrizicola</taxon>
    </lineage>
</organism>
<dbReference type="RefSeq" id="WP_125326832.1">
    <property type="nucleotide sequence ID" value="NZ_CP034328.1"/>
</dbReference>
<dbReference type="PANTHER" id="PTHR46390">
    <property type="entry name" value="MANNOSE-1-PHOSPHATE GUANYLYLTRANSFERASE"/>
    <property type="match status" value="1"/>
</dbReference>
<dbReference type="GO" id="GO:0009298">
    <property type="term" value="P:GDP-mannose biosynthetic process"/>
    <property type="evidence" value="ECO:0007669"/>
    <property type="project" value="TreeGrafter"/>
</dbReference>
<evidence type="ECO:0000256" key="1">
    <source>
        <dbReference type="SAM" id="MobiDB-lite"/>
    </source>
</evidence>
<name>A0A3S8UA61_9RHOB</name>
<proteinExistence type="predicted"/>
<protein>
    <submittedName>
        <fullName evidence="3">Cupin domain-containing protein</fullName>
    </submittedName>
</protein>
<accession>A0A3S8UA61</accession>
<dbReference type="AlphaFoldDB" id="A0A3S8UA61"/>
<dbReference type="CDD" id="cd02213">
    <property type="entry name" value="cupin_PMI_typeII_C"/>
    <property type="match status" value="1"/>
</dbReference>
<dbReference type="GO" id="GO:0005976">
    <property type="term" value="P:polysaccharide metabolic process"/>
    <property type="evidence" value="ECO:0007669"/>
    <property type="project" value="InterPro"/>
</dbReference>
<dbReference type="PANTHER" id="PTHR46390:SF1">
    <property type="entry name" value="MANNOSE-1-PHOSPHATE GUANYLYLTRANSFERASE"/>
    <property type="match status" value="1"/>
</dbReference>
<evidence type="ECO:0000313" key="4">
    <source>
        <dbReference type="Proteomes" id="UP000282002"/>
    </source>
</evidence>
<dbReference type="InterPro" id="IPR014710">
    <property type="entry name" value="RmlC-like_jellyroll"/>
</dbReference>
<evidence type="ECO:0000313" key="3">
    <source>
        <dbReference type="EMBL" id="AZL60632.1"/>
    </source>
</evidence>
<dbReference type="Proteomes" id="UP000282002">
    <property type="component" value="Chromosome"/>
</dbReference>
<dbReference type="InterPro" id="IPR011051">
    <property type="entry name" value="RmlC_Cupin_sf"/>
</dbReference>
<dbReference type="KEGG" id="taw:EI545_18470"/>
<gene>
    <name evidence="3" type="ORF">EI545_18470</name>
</gene>
<feature type="region of interest" description="Disordered" evidence="1">
    <location>
        <begin position="1"/>
        <end position="32"/>
    </location>
</feature>